<dbReference type="Proteomes" id="UP000190027">
    <property type="component" value="Unassembled WGS sequence"/>
</dbReference>
<evidence type="ECO:0000313" key="2">
    <source>
        <dbReference type="Proteomes" id="UP000190027"/>
    </source>
</evidence>
<accession>A0A1T4W4I6</accession>
<reference evidence="1 2" key="1">
    <citation type="submission" date="2017-02" db="EMBL/GenBank/DDBJ databases">
        <authorList>
            <person name="Peterson S.W."/>
        </authorList>
    </citation>
    <scope>NUCLEOTIDE SEQUENCE [LARGE SCALE GENOMIC DNA]</scope>
    <source>
        <strain evidence="1 2">DSM 16080</strain>
    </source>
</reference>
<dbReference type="EMBL" id="FUYC01000001">
    <property type="protein sequence ID" value="SKA72234.1"/>
    <property type="molecule type" value="Genomic_DNA"/>
</dbReference>
<proteinExistence type="predicted"/>
<gene>
    <name evidence="1" type="ORF">SAMN02745704_00322</name>
</gene>
<evidence type="ECO:0000313" key="1">
    <source>
        <dbReference type="EMBL" id="SKA72234.1"/>
    </source>
</evidence>
<name>A0A1T4W4I6_9BACT</name>
<protein>
    <submittedName>
        <fullName evidence="1">Uncharacterized protein</fullName>
    </submittedName>
</protein>
<dbReference type="RefSeq" id="WP_078715898.1">
    <property type="nucleotide sequence ID" value="NZ_FUYC01000001.1"/>
</dbReference>
<dbReference type="AlphaFoldDB" id="A0A1T4W4I6"/>
<keyword evidence="2" id="KW-1185">Reference proteome</keyword>
<sequence>MSVELLFTELVMLFCAVVLFFRASRVVVSLVAALRERMHRTECDFGHGDFYCFFHSRALTGR</sequence>
<organism evidence="1 2">
    <name type="scientific">Paucidesulfovibrio gracilis DSM 16080</name>
    <dbReference type="NCBI Taxonomy" id="1121449"/>
    <lineage>
        <taxon>Bacteria</taxon>
        <taxon>Pseudomonadati</taxon>
        <taxon>Thermodesulfobacteriota</taxon>
        <taxon>Desulfovibrionia</taxon>
        <taxon>Desulfovibrionales</taxon>
        <taxon>Desulfovibrionaceae</taxon>
        <taxon>Paucidesulfovibrio</taxon>
    </lineage>
</organism>